<evidence type="ECO:0000256" key="3">
    <source>
        <dbReference type="ARBA" id="ARBA00022884"/>
    </source>
</evidence>
<dbReference type="GO" id="GO:1990112">
    <property type="term" value="C:RQC complex"/>
    <property type="evidence" value="ECO:0007669"/>
    <property type="project" value="TreeGrafter"/>
</dbReference>
<evidence type="ECO:0000313" key="7">
    <source>
        <dbReference type="EMBL" id="MDF9408029.1"/>
    </source>
</evidence>
<keyword evidence="2 5" id="KW-0699">rRNA-binding</keyword>
<dbReference type="GO" id="GO:0072344">
    <property type="term" value="P:rescue of stalled ribosome"/>
    <property type="evidence" value="ECO:0007669"/>
    <property type="project" value="UniProtKB-UniRule"/>
</dbReference>
<dbReference type="Pfam" id="PF05833">
    <property type="entry name" value="NFACT_N"/>
    <property type="match status" value="1"/>
</dbReference>
<comment type="caution">
    <text evidence="7">The sequence shown here is derived from an EMBL/GenBank/DDBJ whole genome shotgun (WGS) entry which is preliminary data.</text>
</comment>
<keyword evidence="4 5" id="KW-0648">Protein biosynthesis</keyword>
<evidence type="ECO:0000259" key="6">
    <source>
        <dbReference type="Pfam" id="PF05670"/>
    </source>
</evidence>
<comment type="similarity">
    <text evidence="5">Belongs to the NEMF family.</text>
</comment>
<name>A0A9X4H7V0_9FIRM</name>
<dbReference type="Gene3D" id="2.30.310.10">
    <property type="entry name" value="ibrinogen binding protein from staphylococcus aureus domain"/>
    <property type="match status" value="1"/>
</dbReference>
<dbReference type="InterPro" id="IPR008532">
    <property type="entry name" value="NFACT_RNA-bd"/>
</dbReference>
<dbReference type="GO" id="GO:0019843">
    <property type="term" value="F:rRNA binding"/>
    <property type="evidence" value="ECO:0007669"/>
    <property type="project" value="UniProtKB-UniRule"/>
</dbReference>
<dbReference type="AlphaFoldDB" id="A0A9X4H7V0"/>
<dbReference type="RefSeq" id="WP_277443311.1">
    <property type="nucleotide sequence ID" value="NZ_JAKOAV010000009.1"/>
</dbReference>
<sequence length="597" mass="67639">MPFDGLVLAAVTRELKEKLVGGRIERVYQPSKDEIILLVHRPGFRGRLLLSANAKNARVHITTSAGENPATPPLFCMVLRKYLEGGRIISFTQPELERVFIMKIESRDEFGNPSPKHLICETMGKHSNIILVDPINNFIVDGIKRYSHSVSRYREVLPGRPYLSPPPQKKLNPFTVDEELFRLTSLKSPLDTPLPALLQKCLGGMSTVTCREIVFRANLSPDIILDQCGDYELRSLWRALQEFILPAGEGCFEPCLTCSPKGKFQDFAAINLTHTGLKRINGEMNFLLDLFFMEYTKNDRLKKEKNILLSLLNKEINKLGKKLDLYVKGLDETAGAGKLKLYGELLTANIYRLEKGLTEVSLENYYGNGPQVVTIPLNPHRFPSENAQSYFKQYLKAKNTHMALKTQIIRTREILDYVEGIKTALEQTVEISGLEEIRQELIEQGFIKQPLQKSSIRKKTKDKHKHKPVFLSFRSSDGFQLFAGKNNKQNDLLTLKLAQENDLWLHAKDIPGAHVIIRTEGKEVPQATLAEAASLAAYFSKARESKSVPVDYTKIKHVSKPNNARPGMVIYEQQKTIMGVPDEDLATRLIIEDKRKD</sequence>
<dbReference type="InterPro" id="IPR010979">
    <property type="entry name" value="Ribosomal_uS13-like_H2TH"/>
</dbReference>
<gene>
    <name evidence="5" type="primary">rqcH</name>
    <name evidence="7" type="ORF">L7E55_06595</name>
</gene>
<dbReference type="PANTHER" id="PTHR15239">
    <property type="entry name" value="NUCLEAR EXPORT MEDIATOR FACTOR NEMF"/>
    <property type="match status" value="1"/>
</dbReference>
<protein>
    <recommendedName>
        <fullName evidence="5">Rqc2 homolog RqcH</fullName>
        <shortName evidence="5">RqcH</shortName>
    </recommendedName>
</protein>
<dbReference type="HAMAP" id="MF_00844_B">
    <property type="entry name" value="RqcH_B"/>
    <property type="match status" value="1"/>
</dbReference>
<evidence type="ECO:0000256" key="4">
    <source>
        <dbReference type="ARBA" id="ARBA00022917"/>
    </source>
</evidence>
<dbReference type="GO" id="GO:0000049">
    <property type="term" value="F:tRNA binding"/>
    <property type="evidence" value="ECO:0007669"/>
    <property type="project" value="UniProtKB-UniRule"/>
</dbReference>
<accession>A0A9X4H7V0</accession>
<organism evidence="7 8">
    <name type="scientific">Pelotomaculum isophthalicicum JI</name>
    <dbReference type="NCBI Taxonomy" id="947010"/>
    <lineage>
        <taxon>Bacteria</taxon>
        <taxon>Bacillati</taxon>
        <taxon>Bacillota</taxon>
        <taxon>Clostridia</taxon>
        <taxon>Eubacteriales</taxon>
        <taxon>Desulfotomaculaceae</taxon>
        <taxon>Pelotomaculum</taxon>
    </lineage>
</organism>
<keyword evidence="8" id="KW-1185">Reference proteome</keyword>
<keyword evidence="1 5" id="KW-0820">tRNA-binding</keyword>
<feature type="domain" description="NFACT RNA-binding" evidence="6">
    <location>
        <begin position="470"/>
        <end position="563"/>
    </location>
</feature>
<evidence type="ECO:0000313" key="8">
    <source>
        <dbReference type="Proteomes" id="UP001154312"/>
    </source>
</evidence>
<dbReference type="InterPro" id="IPR043682">
    <property type="entry name" value="RqcH_bacterial"/>
</dbReference>
<evidence type="ECO:0000256" key="2">
    <source>
        <dbReference type="ARBA" id="ARBA00022730"/>
    </source>
</evidence>
<dbReference type="GO" id="GO:0043023">
    <property type="term" value="F:ribosomal large subunit binding"/>
    <property type="evidence" value="ECO:0007669"/>
    <property type="project" value="UniProtKB-UniRule"/>
</dbReference>
<dbReference type="PANTHER" id="PTHR15239:SF6">
    <property type="entry name" value="RIBOSOME QUALITY CONTROL COMPLEX SUBUNIT NEMF"/>
    <property type="match status" value="1"/>
</dbReference>
<keyword evidence="3 5" id="KW-0694">RNA-binding</keyword>
<proteinExistence type="inferred from homology"/>
<dbReference type="SUPFAM" id="SSF46946">
    <property type="entry name" value="S13-like H2TH domain"/>
    <property type="match status" value="1"/>
</dbReference>
<reference evidence="7" key="1">
    <citation type="submission" date="2022-02" db="EMBL/GenBank/DDBJ databases">
        <authorList>
            <person name="Leng L."/>
        </authorList>
    </citation>
    <scope>NUCLEOTIDE SEQUENCE</scope>
    <source>
        <strain evidence="7">JI</strain>
    </source>
</reference>
<comment type="function">
    <text evidence="5">Key component of the ribosome quality control system (RQC), a ribosome-associated complex that mediates the extraction of incompletely synthesized nascent chains from stalled ribosomes and their subsequent degradation. RqcH recruits Ala-charged tRNA, and with RqcP directs the elongation of stalled nascent chains on 50S ribosomal subunits, leading to non-templated C-terminal alanine extensions (Ala tail). The Ala tail promotes nascent chain degradation. May add between 1 and at least 8 Ala residues. Binds to stalled 50S ribosomal subunits.</text>
</comment>
<dbReference type="Pfam" id="PF05670">
    <property type="entry name" value="NFACT-R_1"/>
    <property type="match status" value="1"/>
</dbReference>
<dbReference type="InterPro" id="IPR051608">
    <property type="entry name" value="RQC_Subunit_NEMF"/>
</dbReference>
<dbReference type="Proteomes" id="UP001154312">
    <property type="component" value="Unassembled WGS sequence"/>
</dbReference>
<evidence type="ECO:0000256" key="5">
    <source>
        <dbReference type="HAMAP-Rule" id="MF_00844"/>
    </source>
</evidence>
<comment type="subunit">
    <text evidence="5">Associates with stalled 50S ribosomal subunits. Binds to RqcP.</text>
</comment>
<dbReference type="EMBL" id="JAKOAV010000009">
    <property type="protein sequence ID" value="MDF9408029.1"/>
    <property type="molecule type" value="Genomic_DNA"/>
</dbReference>
<evidence type="ECO:0000256" key="1">
    <source>
        <dbReference type="ARBA" id="ARBA00022555"/>
    </source>
</evidence>
<dbReference type="FunFam" id="2.30.310.10:FF:000004">
    <property type="entry name" value="Fibronectin-binding protein A"/>
    <property type="match status" value="1"/>
</dbReference>